<dbReference type="Proteomes" id="UP000245934">
    <property type="component" value="Unassembled WGS sequence"/>
</dbReference>
<comment type="caution">
    <text evidence="2">The sequence shown here is derived from an EMBL/GenBank/DDBJ whole genome shotgun (WGS) entry which is preliminary data.</text>
</comment>
<proteinExistence type="predicted"/>
<feature type="domain" description="MJ1316 RNA cyclic group end recognition" evidence="1">
    <location>
        <begin position="1"/>
        <end position="82"/>
    </location>
</feature>
<protein>
    <submittedName>
        <fullName evidence="2">DUF504 domain-containing protein</fullName>
    </submittedName>
</protein>
<sequence length="98" mass="11857">MRTTHRMLLRIWHDPDCDFSLVKIGYLNRGAVDNCSIIQGTEVTRLENRFMIIKKDETLLDEETYIPYHRIRWIEYDRKKIWVNPTTNTESLQENQTK</sequence>
<evidence type="ECO:0000313" key="3">
    <source>
        <dbReference type="Proteomes" id="UP000245934"/>
    </source>
</evidence>
<evidence type="ECO:0000313" key="2">
    <source>
        <dbReference type="EMBL" id="PWR71796.1"/>
    </source>
</evidence>
<dbReference type="Pfam" id="PF04457">
    <property type="entry name" value="MJ1316"/>
    <property type="match status" value="1"/>
</dbReference>
<accession>A0A2V2N252</accession>
<organism evidence="2 3">
    <name type="scientific">Methanospirillum stamsii</name>
    <dbReference type="NCBI Taxonomy" id="1277351"/>
    <lineage>
        <taxon>Archaea</taxon>
        <taxon>Methanobacteriati</taxon>
        <taxon>Methanobacteriota</taxon>
        <taxon>Stenosarchaea group</taxon>
        <taxon>Methanomicrobia</taxon>
        <taxon>Methanomicrobiales</taxon>
        <taxon>Methanospirillaceae</taxon>
        <taxon>Methanospirillum</taxon>
    </lineage>
</organism>
<dbReference type="GeneID" id="97610733"/>
<dbReference type="OrthoDB" id="14794at2157"/>
<reference evidence="2 3" key="1">
    <citation type="submission" date="2018-05" db="EMBL/GenBank/DDBJ databases">
        <title>Draft genome of Methanospirillum stamsii Pt1.</title>
        <authorList>
            <person name="Dueholm M.S."/>
            <person name="Nielsen P.H."/>
            <person name="Bakmann L.F."/>
            <person name="Otzen D.E."/>
        </authorList>
    </citation>
    <scope>NUCLEOTIDE SEQUENCE [LARGE SCALE GENOMIC DNA]</scope>
    <source>
        <strain evidence="2 3">Pt1</strain>
    </source>
</reference>
<name>A0A2V2N252_9EURY</name>
<dbReference type="RefSeq" id="WP_109941566.1">
    <property type="nucleotide sequence ID" value="NZ_CP176366.1"/>
</dbReference>
<keyword evidence="3" id="KW-1185">Reference proteome</keyword>
<dbReference type="AlphaFoldDB" id="A0A2V2N252"/>
<dbReference type="EMBL" id="QGMZ01000029">
    <property type="protein sequence ID" value="PWR71796.1"/>
    <property type="molecule type" value="Genomic_DNA"/>
</dbReference>
<evidence type="ECO:0000259" key="1">
    <source>
        <dbReference type="Pfam" id="PF04457"/>
    </source>
</evidence>
<gene>
    <name evidence="2" type="ORF">DLD82_13025</name>
</gene>
<dbReference type="InterPro" id="IPR040459">
    <property type="entry name" value="MJ1316"/>
</dbReference>